<evidence type="ECO:0000313" key="2">
    <source>
        <dbReference type="EMBL" id="MEJ2889624.1"/>
    </source>
</evidence>
<comment type="caution">
    <text evidence="2">The sequence shown here is derived from an EMBL/GenBank/DDBJ whole genome shotgun (WGS) entry which is preliminary data.</text>
</comment>
<keyword evidence="3" id="KW-1185">Reference proteome</keyword>
<dbReference type="Proteomes" id="UP001370100">
    <property type="component" value="Unassembled WGS sequence"/>
</dbReference>
<evidence type="ECO:0000313" key="3">
    <source>
        <dbReference type="Proteomes" id="UP001370100"/>
    </source>
</evidence>
<sequence length="192" mass="20012">MLPGPDDGAPRGGGAAGAPGAPGAPDDPDLTTWARGLGAIQEAERLGSARLGTEHLLLASLLDPVTRRLAHDAGLDFSAVQRHLGPPVRVGVGAGTGALPTTEQMYRSDGATRVLSTLRDGAADEPRLTGWVRPDRSTDPRGRSVLRRRLLALLLEDTAPGAARTALDQLATGSRAAWLVEQLNGPDAWGER</sequence>
<reference evidence="2 3" key="1">
    <citation type="submission" date="2024-03" db="EMBL/GenBank/DDBJ databases">
        <title>Actinomycetospora sp. OC33-EN06, a novel actinomycete isolated from wild orchid (Aerides multiflora).</title>
        <authorList>
            <person name="Suriyachadkun C."/>
        </authorList>
    </citation>
    <scope>NUCLEOTIDE SEQUENCE [LARGE SCALE GENOMIC DNA]</scope>
    <source>
        <strain evidence="2 3">OC33-EN06</strain>
    </source>
</reference>
<dbReference type="GO" id="GO:0008233">
    <property type="term" value="F:peptidase activity"/>
    <property type="evidence" value="ECO:0007669"/>
    <property type="project" value="UniProtKB-KW"/>
</dbReference>
<organism evidence="2 3">
    <name type="scientific">Actinomycetospora aeridis</name>
    <dbReference type="NCBI Taxonomy" id="3129231"/>
    <lineage>
        <taxon>Bacteria</taxon>
        <taxon>Bacillati</taxon>
        <taxon>Actinomycetota</taxon>
        <taxon>Actinomycetes</taxon>
        <taxon>Pseudonocardiales</taxon>
        <taxon>Pseudonocardiaceae</taxon>
        <taxon>Actinomycetospora</taxon>
    </lineage>
</organism>
<dbReference type="InterPro" id="IPR036628">
    <property type="entry name" value="Clp_N_dom_sf"/>
</dbReference>
<keyword evidence="2" id="KW-0378">Hydrolase</keyword>
<gene>
    <name evidence="2" type="ORF">WCD41_24395</name>
</gene>
<accession>A0ABU8NB48</accession>
<dbReference type="EMBL" id="JBBEGL010000007">
    <property type="protein sequence ID" value="MEJ2889624.1"/>
    <property type="molecule type" value="Genomic_DNA"/>
</dbReference>
<keyword evidence="2" id="KW-0645">Protease</keyword>
<protein>
    <submittedName>
        <fullName evidence="2">Clp protease N-terminal domain-containing protein</fullName>
    </submittedName>
</protein>
<proteinExistence type="predicted"/>
<dbReference type="GO" id="GO:0006508">
    <property type="term" value="P:proteolysis"/>
    <property type="evidence" value="ECO:0007669"/>
    <property type="project" value="UniProtKB-KW"/>
</dbReference>
<evidence type="ECO:0000256" key="1">
    <source>
        <dbReference type="SAM" id="MobiDB-lite"/>
    </source>
</evidence>
<name>A0ABU8NB48_9PSEU</name>
<feature type="region of interest" description="Disordered" evidence="1">
    <location>
        <begin position="1"/>
        <end position="31"/>
    </location>
</feature>
<dbReference type="RefSeq" id="WP_337717373.1">
    <property type="nucleotide sequence ID" value="NZ_JBBEGL010000007.1"/>
</dbReference>
<dbReference type="Gene3D" id="1.10.1780.10">
    <property type="entry name" value="Clp, N-terminal domain"/>
    <property type="match status" value="1"/>
</dbReference>